<gene>
    <name evidence="2" type="ORF">Afil01_51320</name>
</gene>
<dbReference type="Proteomes" id="UP001165079">
    <property type="component" value="Unassembled WGS sequence"/>
</dbReference>
<dbReference type="GO" id="GO:0046872">
    <property type="term" value="F:metal ion binding"/>
    <property type="evidence" value="ECO:0007669"/>
    <property type="project" value="InterPro"/>
</dbReference>
<reference evidence="2" key="1">
    <citation type="submission" date="2023-03" db="EMBL/GenBank/DDBJ databases">
        <title>Actinorhabdospora filicis NBRC 111898.</title>
        <authorList>
            <person name="Ichikawa N."/>
            <person name="Sato H."/>
            <person name="Tonouchi N."/>
        </authorList>
    </citation>
    <scope>NUCLEOTIDE SEQUENCE</scope>
    <source>
        <strain evidence="2">NBRC 111898</strain>
    </source>
</reference>
<dbReference type="Pfam" id="PF11716">
    <property type="entry name" value="MDMPI_N"/>
    <property type="match status" value="1"/>
</dbReference>
<keyword evidence="3" id="KW-1185">Reference proteome</keyword>
<sequence>MYATARRGLIDLASTLDIRAQLTPVPALPGWTVKDTYAHLAGICTDVRTGTLRGKASPDWTARQVADRADLTLAEICAEWDAGGPAIDAILADGKGLLMAQDAWTHRNDIAGALTIPADRSPEACTWSADLTAGYLNHKWAPELPTVVLDSGLASWTIGSGTPSLRLTADPYELARALMGRRSRAQFLGMGWDGDAGGVIERLHAFEMPEKDLTE</sequence>
<dbReference type="AlphaFoldDB" id="A0A9W6SQV6"/>
<protein>
    <recommendedName>
        <fullName evidence="1">Mycothiol-dependent maleylpyruvate isomerase metal-binding domain-containing protein</fullName>
    </recommendedName>
</protein>
<proteinExistence type="predicted"/>
<name>A0A9W6SQV6_9ACTN</name>
<organism evidence="2 3">
    <name type="scientific">Actinorhabdospora filicis</name>
    <dbReference type="NCBI Taxonomy" id="1785913"/>
    <lineage>
        <taxon>Bacteria</taxon>
        <taxon>Bacillati</taxon>
        <taxon>Actinomycetota</taxon>
        <taxon>Actinomycetes</taxon>
        <taxon>Micromonosporales</taxon>
        <taxon>Micromonosporaceae</taxon>
        <taxon>Actinorhabdospora</taxon>
    </lineage>
</organism>
<dbReference type="Gene3D" id="1.20.120.450">
    <property type="entry name" value="dinb family like domain"/>
    <property type="match status" value="1"/>
</dbReference>
<dbReference type="EMBL" id="BSTX01000004">
    <property type="protein sequence ID" value="GLZ80325.1"/>
    <property type="molecule type" value="Genomic_DNA"/>
</dbReference>
<dbReference type="InterPro" id="IPR017517">
    <property type="entry name" value="Maleyloyr_isom"/>
</dbReference>
<evidence type="ECO:0000313" key="3">
    <source>
        <dbReference type="Proteomes" id="UP001165079"/>
    </source>
</evidence>
<dbReference type="NCBIfam" id="TIGR03083">
    <property type="entry name" value="maleylpyruvate isomerase family mycothiol-dependent enzyme"/>
    <property type="match status" value="1"/>
</dbReference>
<dbReference type="SUPFAM" id="SSF109854">
    <property type="entry name" value="DinB/YfiT-like putative metalloenzymes"/>
    <property type="match status" value="1"/>
</dbReference>
<dbReference type="InterPro" id="IPR024344">
    <property type="entry name" value="MDMPI_metal-binding"/>
</dbReference>
<feature type="domain" description="Mycothiol-dependent maleylpyruvate isomerase metal-binding" evidence="1">
    <location>
        <begin position="4"/>
        <end position="92"/>
    </location>
</feature>
<evidence type="ECO:0000259" key="1">
    <source>
        <dbReference type="Pfam" id="PF11716"/>
    </source>
</evidence>
<comment type="caution">
    <text evidence="2">The sequence shown here is derived from an EMBL/GenBank/DDBJ whole genome shotgun (WGS) entry which is preliminary data.</text>
</comment>
<accession>A0A9W6SQV6</accession>
<dbReference type="InterPro" id="IPR034660">
    <property type="entry name" value="DinB/YfiT-like"/>
</dbReference>
<evidence type="ECO:0000313" key="2">
    <source>
        <dbReference type="EMBL" id="GLZ80325.1"/>
    </source>
</evidence>